<dbReference type="OrthoDB" id="10265171at2759"/>
<dbReference type="Proteomes" id="UP000728185">
    <property type="component" value="Unassembled WGS sequence"/>
</dbReference>
<feature type="region of interest" description="Disordered" evidence="2">
    <location>
        <begin position="70"/>
        <end position="92"/>
    </location>
</feature>
<sequence>MSVIPGFNGRRESSVSSSTIQKMLDENVRLIHSLMARQRCGAIKEAAELQQALHRNLVYLATIADRTTTHSTATAQATQPGSTGVTTPSAGMPVQTTQPHFAPLPGANSGPPQPMVGASVNSSSQADRSLPLGVPINHPGPPTTVPIEHMSNQATAVSASQPSLPPGPQSAGPVHTQVYTSNQMSQTSSGHEITQQDASGTQALMLMNAFLI</sequence>
<reference evidence="4" key="1">
    <citation type="submission" date="2019-05" db="EMBL/GenBank/DDBJ databases">
        <title>Annotation for the trematode Fasciolopsis buski.</title>
        <authorList>
            <person name="Choi Y.-J."/>
        </authorList>
    </citation>
    <scope>NUCLEOTIDE SEQUENCE</scope>
    <source>
        <strain evidence="4">HT</strain>
        <tissue evidence="4">Whole worm</tissue>
    </source>
</reference>
<gene>
    <name evidence="4" type="ORF">FBUS_06542</name>
</gene>
<dbReference type="AlphaFoldDB" id="A0A8E0S770"/>
<evidence type="ECO:0000313" key="5">
    <source>
        <dbReference type="Proteomes" id="UP000728185"/>
    </source>
</evidence>
<evidence type="ECO:0000259" key="3">
    <source>
        <dbReference type="Pfam" id="PF05030"/>
    </source>
</evidence>
<comment type="similarity">
    <text evidence="1">Belongs to the SS18 family.</text>
</comment>
<feature type="domain" description="SS18 N-terminal" evidence="3">
    <location>
        <begin position="14"/>
        <end position="71"/>
    </location>
</feature>
<feature type="region of interest" description="Disordered" evidence="2">
    <location>
        <begin position="106"/>
        <end position="127"/>
    </location>
</feature>
<proteinExistence type="inferred from homology"/>
<protein>
    <submittedName>
        <fullName evidence="4">SSXT domain-containing protein</fullName>
    </submittedName>
</protein>
<dbReference type="EMBL" id="LUCM01001744">
    <property type="protein sequence ID" value="KAA0198434.1"/>
    <property type="molecule type" value="Genomic_DNA"/>
</dbReference>
<comment type="caution">
    <text evidence="4">The sequence shown here is derived from an EMBL/GenBank/DDBJ whole genome shotgun (WGS) entry which is preliminary data.</text>
</comment>
<organism evidence="4 5">
    <name type="scientific">Fasciolopsis buskii</name>
    <dbReference type="NCBI Taxonomy" id="27845"/>
    <lineage>
        <taxon>Eukaryota</taxon>
        <taxon>Metazoa</taxon>
        <taxon>Spiralia</taxon>
        <taxon>Lophotrochozoa</taxon>
        <taxon>Platyhelminthes</taxon>
        <taxon>Trematoda</taxon>
        <taxon>Digenea</taxon>
        <taxon>Plagiorchiida</taxon>
        <taxon>Echinostomata</taxon>
        <taxon>Echinostomatoidea</taxon>
        <taxon>Fasciolidae</taxon>
        <taxon>Fasciolopsis</taxon>
    </lineage>
</organism>
<evidence type="ECO:0000313" key="4">
    <source>
        <dbReference type="EMBL" id="KAA0198434.1"/>
    </source>
</evidence>
<evidence type="ECO:0000256" key="1">
    <source>
        <dbReference type="ARBA" id="ARBA00007945"/>
    </source>
</evidence>
<keyword evidence="5" id="KW-1185">Reference proteome</keyword>
<evidence type="ECO:0000256" key="2">
    <source>
        <dbReference type="SAM" id="MobiDB-lite"/>
    </source>
</evidence>
<dbReference type="Pfam" id="PF05030">
    <property type="entry name" value="SSXT"/>
    <property type="match status" value="1"/>
</dbReference>
<feature type="compositionally biased region" description="Polar residues" evidence="2">
    <location>
        <begin position="79"/>
        <end position="92"/>
    </location>
</feature>
<dbReference type="InterPro" id="IPR007726">
    <property type="entry name" value="SS18_N"/>
</dbReference>
<accession>A0A8E0S770</accession>
<name>A0A8E0S770_9TREM</name>